<dbReference type="Gene3D" id="3.50.50.60">
    <property type="entry name" value="FAD/NAD(P)-binding domain"/>
    <property type="match status" value="3"/>
</dbReference>
<dbReference type="Pfam" id="PF13738">
    <property type="entry name" value="Pyr_redox_3"/>
    <property type="match status" value="1"/>
</dbReference>
<dbReference type="RefSeq" id="WP_133903584.1">
    <property type="nucleotide sequence ID" value="NZ_SOCP01000005.1"/>
</dbReference>
<keyword evidence="2" id="KW-1185">Reference proteome</keyword>
<dbReference type="InterPro" id="IPR051209">
    <property type="entry name" value="FAD-bind_Monooxygenase_sf"/>
</dbReference>
<dbReference type="PRINTS" id="PR00411">
    <property type="entry name" value="PNDRDTASEI"/>
</dbReference>
<dbReference type="EMBL" id="SOCP01000005">
    <property type="protein sequence ID" value="TDV52189.1"/>
    <property type="molecule type" value="Genomic_DNA"/>
</dbReference>
<dbReference type="PANTHER" id="PTHR42877">
    <property type="entry name" value="L-ORNITHINE N(5)-MONOOXYGENASE-RELATED"/>
    <property type="match status" value="1"/>
</dbReference>
<dbReference type="SUPFAM" id="SSF51905">
    <property type="entry name" value="FAD/NAD(P)-binding domain"/>
    <property type="match status" value="2"/>
</dbReference>
<evidence type="ECO:0000313" key="2">
    <source>
        <dbReference type="Proteomes" id="UP000294927"/>
    </source>
</evidence>
<evidence type="ECO:0000313" key="1">
    <source>
        <dbReference type="EMBL" id="TDV52189.1"/>
    </source>
</evidence>
<reference evidence="1 2" key="1">
    <citation type="submission" date="2019-03" db="EMBL/GenBank/DDBJ databases">
        <title>Genomic Encyclopedia of Archaeal and Bacterial Type Strains, Phase II (KMG-II): from individual species to whole genera.</title>
        <authorList>
            <person name="Goeker M."/>
        </authorList>
    </citation>
    <scope>NUCLEOTIDE SEQUENCE [LARGE SCALE GENOMIC DNA]</scope>
    <source>
        <strain evidence="1 2">DSM 45499</strain>
    </source>
</reference>
<accession>A0A4R7VS51</accession>
<dbReference type="AlphaFoldDB" id="A0A4R7VS51"/>
<protein>
    <submittedName>
        <fullName evidence="1">Cation diffusion facilitator CzcD-associated flavoprotein CzcO</fullName>
    </submittedName>
</protein>
<gene>
    <name evidence="1" type="ORF">CLV71_105320</name>
</gene>
<name>A0A4R7VS51_9PSEU</name>
<dbReference type="PANTHER" id="PTHR42877:SF4">
    <property type="entry name" value="FAD_NAD(P)-BINDING DOMAIN-CONTAINING PROTEIN-RELATED"/>
    <property type="match status" value="1"/>
</dbReference>
<dbReference type="InterPro" id="IPR036188">
    <property type="entry name" value="FAD/NAD-bd_sf"/>
</dbReference>
<comment type="caution">
    <text evidence="1">The sequence shown here is derived from an EMBL/GenBank/DDBJ whole genome shotgun (WGS) entry which is preliminary data.</text>
</comment>
<sequence length="465" mass="51074">MPSVLIVGAGFGGIAAAVELRRAGLTDVTVLERSSTLGGVWRDNTYPGAGCDIPSPYYSFSFEPNDAWPLRFSLGPEIMTYLARTAKKYGVAPRYGVTVTGAEFRAGQWHVSTSQGSHVADVLVPAVGQLSEPHLPTLPGTFEGPAFHSARWDHSVPLTGRRVAVIGTGASAAQFVPHVVRQAAEVTVFQRSAPYVLPKPDVEYRRWQHHMFPLERALFWGVGEVAALGIQGNRPVAKAVAALARHHLRRQVADPRLRRALTPDYPIGCKRVLFANDYYPALTQAHVRLSTDGIATLTPKGVRTRAGTEHEADVLIYGTGFRTTDFLSTLTVRGREADLSQTWSDGATAYLGMTVPGFPNMFLMYGPNTNLGSGSIVYMLERQARYLRQAVALLAEGKSTLDVRPEMATAFDREMRQRLADSAWAGCRSWYRTESGRVTNNWPGMVSEYDRRTRTLSPSDYVVTS</sequence>
<organism evidence="1 2">
    <name type="scientific">Actinophytocola oryzae</name>
    <dbReference type="NCBI Taxonomy" id="502181"/>
    <lineage>
        <taxon>Bacteria</taxon>
        <taxon>Bacillati</taxon>
        <taxon>Actinomycetota</taxon>
        <taxon>Actinomycetes</taxon>
        <taxon>Pseudonocardiales</taxon>
        <taxon>Pseudonocardiaceae</taxon>
    </lineage>
</organism>
<proteinExistence type="predicted"/>
<dbReference type="Proteomes" id="UP000294927">
    <property type="component" value="Unassembled WGS sequence"/>
</dbReference>
<dbReference type="OrthoDB" id="5168853at2"/>